<proteinExistence type="predicted"/>
<keyword evidence="1" id="KW-0732">Signal</keyword>
<feature type="chain" id="PRO_5008586459" evidence="1">
    <location>
        <begin position="19"/>
        <end position="99"/>
    </location>
</feature>
<sequence length="99" mass="10961">MSKVFAVFAVCFLTTGTGFIVYQNPEEGSYNKPSDDSEMIFPQTPEDSGNYYTVDPASLSQWQLPAEYLDTSHTVIDTPLLDCPVGEARDWAGNCSPVW</sequence>
<evidence type="ECO:0000313" key="3">
    <source>
        <dbReference type="EMBL" id="JAT26685.1"/>
    </source>
</evidence>
<reference evidence="2" key="1">
    <citation type="submission" date="2015-11" db="EMBL/GenBank/DDBJ databases">
        <title>De novo transcriptome assembly of four potential Pierce s Disease insect vectors from Arizona vineyards.</title>
        <authorList>
            <person name="Tassone E.E."/>
        </authorList>
    </citation>
    <scope>NUCLEOTIDE SEQUENCE</scope>
</reference>
<dbReference type="EMBL" id="GEBQ01013292">
    <property type="protein sequence ID" value="JAT26685.1"/>
    <property type="molecule type" value="Transcribed_RNA"/>
</dbReference>
<feature type="signal peptide" evidence="1">
    <location>
        <begin position="1"/>
        <end position="18"/>
    </location>
</feature>
<evidence type="ECO:0000256" key="1">
    <source>
        <dbReference type="SAM" id="SignalP"/>
    </source>
</evidence>
<dbReference type="EMBL" id="GEBQ01030812">
    <property type="protein sequence ID" value="JAT09165.1"/>
    <property type="molecule type" value="Transcribed_RNA"/>
</dbReference>
<accession>A0A1B6KCN1</accession>
<evidence type="ECO:0000313" key="2">
    <source>
        <dbReference type="EMBL" id="JAT09165.1"/>
    </source>
</evidence>
<organism evidence="2">
    <name type="scientific">Graphocephala atropunctata</name>
    <dbReference type="NCBI Taxonomy" id="36148"/>
    <lineage>
        <taxon>Eukaryota</taxon>
        <taxon>Metazoa</taxon>
        <taxon>Ecdysozoa</taxon>
        <taxon>Arthropoda</taxon>
        <taxon>Hexapoda</taxon>
        <taxon>Insecta</taxon>
        <taxon>Pterygota</taxon>
        <taxon>Neoptera</taxon>
        <taxon>Paraneoptera</taxon>
        <taxon>Hemiptera</taxon>
        <taxon>Auchenorrhyncha</taxon>
        <taxon>Membracoidea</taxon>
        <taxon>Cicadellidae</taxon>
        <taxon>Cicadellinae</taxon>
        <taxon>Cicadellini</taxon>
        <taxon>Graphocephala</taxon>
    </lineage>
</organism>
<protein>
    <submittedName>
        <fullName evidence="2">Uncharacterized protein</fullName>
    </submittedName>
</protein>
<name>A0A1B6KCN1_9HEMI</name>
<gene>
    <name evidence="3" type="ORF">g.15461</name>
    <name evidence="2" type="ORF">g.15462</name>
</gene>
<dbReference type="AlphaFoldDB" id="A0A1B6KCN1"/>